<dbReference type="InterPro" id="IPR050229">
    <property type="entry name" value="GlpE_sulfurtransferase"/>
</dbReference>
<dbReference type="SUPFAM" id="SSF52821">
    <property type="entry name" value="Rhodanese/Cell cycle control phosphatase"/>
    <property type="match status" value="1"/>
</dbReference>
<dbReference type="SMART" id="SM00450">
    <property type="entry name" value="RHOD"/>
    <property type="match status" value="1"/>
</dbReference>
<dbReference type="CDD" id="cd00158">
    <property type="entry name" value="RHOD"/>
    <property type="match status" value="1"/>
</dbReference>
<dbReference type="Gene3D" id="3.40.250.10">
    <property type="entry name" value="Rhodanese-like domain"/>
    <property type="match status" value="1"/>
</dbReference>
<gene>
    <name evidence="2" type="primary">moeZ_25</name>
    <name evidence="2" type="ORF">GALL_387550</name>
</gene>
<comment type="caution">
    <text evidence="2">The sequence shown here is derived from an EMBL/GenBank/DDBJ whole genome shotgun (WGS) entry which is preliminary data.</text>
</comment>
<dbReference type="Pfam" id="PF00581">
    <property type="entry name" value="Rhodanese"/>
    <property type="match status" value="1"/>
</dbReference>
<dbReference type="InterPro" id="IPR001763">
    <property type="entry name" value="Rhodanese-like_dom"/>
</dbReference>
<evidence type="ECO:0000259" key="1">
    <source>
        <dbReference type="PROSITE" id="PS50206"/>
    </source>
</evidence>
<keyword evidence="2" id="KW-0808">Transferase</keyword>
<evidence type="ECO:0000313" key="2">
    <source>
        <dbReference type="EMBL" id="OIQ79506.1"/>
    </source>
</evidence>
<dbReference type="EMBL" id="MLJW01001202">
    <property type="protein sequence ID" value="OIQ79506.1"/>
    <property type="molecule type" value="Genomic_DNA"/>
</dbReference>
<dbReference type="PROSITE" id="PS50206">
    <property type="entry name" value="RHODANESE_3"/>
    <property type="match status" value="1"/>
</dbReference>
<reference evidence="2" key="1">
    <citation type="submission" date="2016-10" db="EMBL/GenBank/DDBJ databases">
        <title>Sequence of Gallionella enrichment culture.</title>
        <authorList>
            <person name="Poehlein A."/>
            <person name="Muehling M."/>
            <person name="Daniel R."/>
        </authorList>
    </citation>
    <scope>NUCLEOTIDE SEQUENCE</scope>
</reference>
<organism evidence="2">
    <name type="scientific">mine drainage metagenome</name>
    <dbReference type="NCBI Taxonomy" id="410659"/>
    <lineage>
        <taxon>unclassified sequences</taxon>
        <taxon>metagenomes</taxon>
        <taxon>ecological metagenomes</taxon>
    </lineage>
</organism>
<dbReference type="AlphaFoldDB" id="A0A1J5Q8J3"/>
<proteinExistence type="predicted"/>
<protein>
    <submittedName>
        <fullName evidence="2">Putative adenylyltransferase/sulfurtransferase MoeZ</fullName>
    </submittedName>
</protein>
<keyword evidence="2" id="KW-0548">Nucleotidyltransferase</keyword>
<name>A0A1J5Q8J3_9ZZZZ</name>
<dbReference type="InterPro" id="IPR036873">
    <property type="entry name" value="Rhodanese-like_dom_sf"/>
</dbReference>
<sequence length="106" mass="11254">MFSSPVRTVVVSELDPATPIPPGTTLLDVREQDEWDAGHAPGAWHIPLGELPRRVSELPVEGRILVVCRSGSRSARATAWLEQVGYDAANLDGGMVAWAGAGLPVV</sequence>
<dbReference type="PANTHER" id="PTHR43031:SF1">
    <property type="entry name" value="PYRIDINE NUCLEOTIDE-DISULPHIDE OXIDOREDUCTASE"/>
    <property type="match status" value="1"/>
</dbReference>
<dbReference type="PANTHER" id="PTHR43031">
    <property type="entry name" value="FAD-DEPENDENT OXIDOREDUCTASE"/>
    <property type="match status" value="1"/>
</dbReference>
<feature type="domain" description="Rhodanese" evidence="1">
    <location>
        <begin position="20"/>
        <end position="106"/>
    </location>
</feature>
<dbReference type="GO" id="GO:0016779">
    <property type="term" value="F:nucleotidyltransferase activity"/>
    <property type="evidence" value="ECO:0007669"/>
    <property type="project" value="UniProtKB-KW"/>
</dbReference>
<accession>A0A1J5Q8J3</accession>